<dbReference type="GeneID" id="20527212"/>
<dbReference type="InterPro" id="IPR036065">
    <property type="entry name" value="BolA-like_sf"/>
</dbReference>
<dbReference type="InterPro" id="IPR002634">
    <property type="entry name" value="BolA"/>
</dbReference>
<sequence length="43" mass="4762">MTPLARHRAVHAALQEVMPKVHAITINALTPAVYAKQQQKAQE</sequence>
<accession>A0A058ZC88</accession>
<dbReference type="Pfam" id="PF01722">
    <property type="entry name" value="BolA"/>
    <property type="match status" value="1"/>
</dbReference>
<comment type="similarity">
    <text evidence="1">Belongs to the BolA/IbaG family.</text>
</comment>
<proteinExistence type="inferred from homology"/>
<name>A0A058ZC88_FONAL</name>
<dbReference type="PIRSF" id="PIRSF003113">
    <property type="entry name" value="BolA"/>
    <property type="match status" value="1"/>
</dbReference>
<keyword evidence="3" id="KW-1185">Reference proteome</keyword>
<evidence type="ECO:0000313" key="2">
    <source>
        <dbReference type="EMBL" id="KCV71548.1"/>
    </source>
</evidence>
<dbReference type="EMBL" id="KB932203">
    <property type="protein sequence ID" value="KCV71548.1"/>
    <property type="molecule type" value="Genomic_DNA"/>
</dbReference>
<dbReference type="AlphaFoldDB" id="A0A058ZC88"/>
<dbReference type="RefSeq" id="XP_009494671.1">
    <property type="nucleotide sequence ID" value="XM_009496396.1"/>
</dbReference>
<evidence type="ECO:0000313" key="3">
    <source>
        <dbReference type="Proteomes" id="UP000030693"/>
    </source>
</evidence>
<organism evidence="2">
    <name type="scientific">Fonticula alba</name>
    <name type="common">Slime mold</name>
    <dbReference type="NCBI Taxonomy" id="691883"/>
    <lineage>
        <taxon>Eukaryota</taxon>
        <taxon>Rotosphaerida</taxon>
        <taxon>Fonticulaceae</taxon>
        <taxon>Fonticula</taxon>
    </lineage>
</organism>
<evidence type="ECO:0000256" key="1">
    <source>
        <dbReference type="RuleBase" id="RU003860"/>
    </source>
</evidence>
<protein>
    <recommendedName>
        <fullName evidence="4">BolA protein</fullName>
    </recommendedName>
</protein>
<reference evidence="2" key="1">
    <citation type="submission" date="2013-04" db="EMBL/GenBank/DDBJ databases">
        <title>The Genome Sequence of Fonticula alba ATCC 38817.</title>
        <authorList>
            <consortium name="The Broad Institute Genomics Platform"/>
            <person name="Russ C."/>
            <person name="Cuomo C."/>
            <person name="Burger G."/>
            <person name="Gray M.W."/>
            <person name="Holland P.W.H."/>
            <person name="King N."/>
            <person name="Lang F.B.F."/>
            <person name="Roger A.J."/>
            <person name="Ruiz-Trillo I."/>
            <person name="Brown M."/>
            <person name="Walker B."/>
            <person name="Young S."/>
            <person name="Zeng Q."/>
            <person name="Gargeya S."/>
            <person name="Fitzgerald M."/>
            <person name="Haas B."/>
            <person name="Abouelleil A."/>
            <person name="Allen A.W."/>
            <person name="Alvarado L."/>
            <person name="Arachchi H.M."/>
            <person name="Berlin A.M."/>
            <person name="Chapman S.B."/>
            <person name="Gainer-Dewar J."/>
            <person name="Goldberg J."/>
            <person name="Griggs A."/>
            <person name="Gujja S."/>
            <person name="Hansen M."/>
            <person name="Howarth C."/>
            <person name="Imamovic A."/>
            <person name="Ireland A."/>
            <person name="Larimer J."/>
            <person name="McCowan C."/>
            <person name="Murphy C."/>
            <person name="Pearson M."/>
            <person name="Poon T.W."/>
            <person name="Priest M."/>
            <person name="Roberts A."/>
            <person name="Saif S."/>
            <person name="Shea T."/>
            <person name="Sisk P."/>
            <person name="Sykes S."/>
            <person name="Wortman J."/>
            <person name="Nusbaum C."/>
            <person name="Birren B."/>
        </authorList>
    </citation>
    <scope>NUCLEOTIDE SEQUENCE [LARGE SCALE GENOMIC DNA]</scope>
    <source>
        <strain evidence="2">ATCC 38817</strain>
    </source>
</reference>
<evidence type="ECO:0008006" key="4">
    <source>
        <dbReference type="Google" id="ProtNLM"/>
    </source>
</evidence>
<dbReference type="Gene3D" id="3.30.300.90">
    <property type="entry name" value="BolA-like"/>
    <property type="match status" value="1"/>
</dbReference>
<dbReference type="Proteomes" id="UP000030693">
    <property type="component" value="Unassembled WGS sequence"/>
</dbReference>
<dbReference type="SUPFAM" id="SSF82657">
    <property type="entry name" value="BolA-like"/>
    <property type="match status" value="1"/>
</dbReference>
<dbReference type="OrthoDB" id="4983at2759"/>
<gene>
    <name evidence="2" type="ORF">H696_02487</name>
</gene>